<comment type="caution">
    <text evidence="1">The sequence shown here is derived from an EMBL/GenBank/DDBJ whole genome shotgun (WGS) entry which is preliminary data.</text>
</comment>
<gene>
    <name evidence="1" type="ORF">GCM10022223_04740</name>
</gene>
<sequence length="107" mass="11293">MEPLSLILTAIVAGESKTESSTMLGAVEDDFASLHTALRSRLEGRPEAQGALEQYIAEPEQHKETLIAGLEESGAWSDPAVLGLAAQVMKRIDPEGSANGNYAVGRA</sequence>
<proteinExistence type="predicted"/>
<keyword evidence="2" id="KW-1185">Reference proteome</keyword>
<organism evidence="1 2">
    <name type="scientific">Kineosporia mesophila</name>
    <dbReference type="NCBI Taxonomy" id="566012"/>
    <lineage>
        <taxon>Bacteria</taxon>
        <taxon>Bacillati</taxon>
        <taxon>Actinomycetota</taxon>
        <taxon>Actinomycetes</taxon>
        <taxon>Kineosporiales</taxon>
        <taxon>Kineosporiaceae</taxon>
        <taxon>Kineosporia</taxon>
    </lineage>
</organism>
<name>A0ABP6YYR4_9ACTN</name>
<dbReference type="RefSeq" id="WP_231488431.1">
    <property type="nucleotide sequence ID" value="NZ_BAAAZO010000001.1"/>
</dbReference>
<evidence type="ECO:0000313" key="1">
    <source>
        <dbReference type="EMBL" id="GAA3592995.1"/>
    </source>
</evidence>
<evidence type="ECO:0000313" key="2">
    <source>
        <dbReference type="Proteomes" id="UP001501074"/>
    </source>
</evidence>
<accession>A0ABP6YYR4</accession>
<protein>
    <submittedName>
        <fullName evidence="1">Uncharacterized protein</fullName>
    </submittedName>
</protein>
<dbReference type="Proteomes" id="UP001501074">
    <property type="component" value="Unassembled WGS sequence"/>
</dbReference>
<dbReference type="EMBL" id="BAAAZO010000001">
    <property type="protein sequence ID" value="GAA3592995.1"/>
    <property type="molecule type" value="Genomic_DNA"/>
</dbReference>
<reference evidence="2" key="1">
    <citation type="journal article" date="2019" name="Int. J. Syst. Evol. Microbiol.">
        <title>The Global Catalogue of Microorganisms (GCM) 10K type strain sequencing project: providing services to taxonomists for standard genome sequencing and annotation.</title>
        <authorList>
            <consortium name="The Broad Institute Genomics Platform"/>
            <consortium name="The Broad Institute Genome Sequencing Center for Infectious Disease"/>
            <person name="Wu L."/>
            <person name="Ma J."/>
        </authorList>
    </citation>
    <scope>NUCLEOTIDE SEQUENCE [LARGE SCALE GENOMIC DNA]</scope>
    <source>
        <strain evidence="2">JCM 16902</strain>
    </source>
</reference>